<gene>
    <name evidence="2" type="ORF">AVEN_81504_1</name>
</gene>
<dbReference type="AlphaFoldDB" id="A0A4Y2E0U2"/>
<sequence length="167" mass="18657">MWRCKRFPCLEHGNFTIPRPHFYDYSSCRSEIIGVTTDFRGHTVYRFLMFNLCIMVMIIVTNTTTTRHIPVPRAYVAPDQFGMDNSGQSKAELALTFSSSSTTGTDSKLLSALQMDPSIEKIHSAGADKPGRHTENSSILNSEFNLCLAAHTGGNLDILRIRILSRA</sequence>
<keyword evidence="1" id="KW-1133">Transmembrane helix</keyword>
<comment type="caution">
    <text evidence="2">The sequence shown here is derived from an EMBL/GenBank/DDBJ whole genome shotgun (WGS) entry which is preliminary data.</text>
</comment>
<dbReference type="Proteomes" id="UP000499080">
    <property type="component" value="Unassembled WGS sequence"/>
</dbReference>
<keyword evidence="3" id="KW-1185">Reference proteome</keyword>
<proteinExistence type="predicted"/>
<keyword evidence="1" id="KW-0812">Transmembrane</keyword>
<reference evidence="2 3" key="1">
    <citation type="journal article" date="2019" name="Sci. Rep.">
        <title>Orb-weaving spider Araneus ventricosus genome elucidates the spidroin gene catalogue.</title>
        <authorList>
            <person name="Kono N."/>
            <person name="Nakamura H."/>
            <person name="Ohtoshi R."/>
            <person name="Moran D.A.P."/>
            <person name="Shinohara A."/>
            <person name="Yoshida Y."/>
            <person name="Fujiwara M."/>
            <person name="Mori M."/>
            <person name="Tomita M."/>
            <person name="Arakawa K."/>
        </authorList>
    </citation>
    <scope>NUCLEOTIDE SEQUENCE [LARGE SCALE GENOMIC DNA]</scope>
</reference>
<evidence type="ECO:0000256" key="1">
    <source>
        <dbReference type="SAM" id="Phobius"/>
    </source>
</evidence>
<protein>
    <submittedName>
        <fullName evidence="2">Uncharacterized protein</fullName>
    </submittedName>
</protein>
<name>A0A4Y2E0U2_ARAVE</name>
<dbReference type="EMBL" id="BGPR01000485">
    <property type="protein sequence ID" value="GBM22750.1"/>
    <property type="molecule type" value="Genomic_DNA"/>
</dbReference>
<organism evidence="2 3">
    <name type="scientific">Araneus ventricosus</name>
    <name type="common">Orbweaver spider</name>
    <name type="synonym">Epeira ventricosa</name>
    <dbReference type="NCBI Taxonomy" id="182803"/>
    <lineage>
        <taxon>Eukaryota</taxon>
        <taxon>Metazoa</taxon>
        <taxon>Ecdysozoa</taxon>
        <taxon>Arthropoda</taxon>
        <taxon>Chelicerata</taxon>
        <taxon>Arachnida</taxon>
        <taxon>Araneae</taxon>
        <taxon>Araneomorphae</taxon>
        <taxon>Entelegynae</taxon>
        <taxon>Araneoidea</taxon>
        <taxon>Araneidae</taxon>
        <taxon>Araneus</taxon>
    </lineage>
</organism>
<accession>A0A4Y2E0U2</accession>
<evidence type="ECO:0000313" key="3">
    <source>
        <dbReference type="Proteomes" id="UP000499080"/>
    </source>
</evidence>
<feature type="transmembrane region" description="Helical" evidence="1">
    <location>
        <begin position="44"/>
        <end position="63"/>
    </location>
</feature>
<evidence type="ECO:0000313" key="2">
    <source>
        <dbReference type="EMBL" id="GBM22750.1"/>
    </source>
</evidence>
<keyword evidence="1" id="KW-0472">Membrane</keyword>